<proteinExistence type="predicted"/>
<evidence type="ECO:0000313" key="2">
    <source>
        <dbReference type="Proteomes" id="UP001175226"/>
    </source>
</evidence>
<keyword evidence="2" id="KW-1185">Reference proteome</keyword>
<evidence type="ECO:0000313" key="1">
    <source>
        <dbReference type="EMBL" id="KAK0433768.1"/>
    </source>
</evidence>
<protein>
    <submittedName>
        <fullName evidence="1">Uncharacterized protein</fullName>
    </submittedName>
</protein>
<dbReference type="EMBL" id="JAUEPT010000077">
    <property type="protein sequence ID" value="KAK0433768.1"/>
    <property type="molecule type" value="Genomic_DNA"/>
</dbReference>
<sequence length="220" mass="24434">MSATTTRLHRIPRSFQSLAKSNVSPFAPPSLEFLIVVALHDPCQGLDHKISTSYAHLGVAQSTFQGRSLVFCGYFSLLWAMFSPGSSIHYPVILVRIHIDETSHGQGVLTDLLHIYHKASHPAMSISPGRRGAASSMLRRFLVVLPWHQINAEGSSLLLKLIHHDLFQITSAPIYPIHTSRNLQAPVFCAPDFPTYILQELIFPSCLTISTFQALISWGH</sequence>
<name>A0AA39J3L4_9AGAR</name>
<reference evidence="1" key="1">
    <citation type="submission" date="2023-06" db="EMBL/GenBank/DDBJ databases">
        <authorList>
            <consortium name="Lawrence Berkeley National Laboratory"/>
            <person name="Ahrendt S."/>
            <person name="Sahu N."/>
            <person name="Indic B."/>
            <person name="Wong-Bajracharya J."/>
            <person name="Merenyi Z."/>
            <person name="Ke H.-M."/>
            <person name="Monk M."/>
            <person name="Kocsube S."/>
            <person name="Drula E."/>
            <person name="Lipzen A."/>
            <person name="Balint B."/>
            <person name="Henrissat B."/>
            <person name="Andreopoulos B."/>
            <person name="Martin F.M."/>
            <person name="Harder C.B."/>
            <person name="Rigling D."/>
            <person name="Ford K.L."/>
            <person name="Foster G.D."/>
            <person name="Pangilinan J."/>
            <person name="Papanicolaou A."/>
            <person name="Barry K."/>
            <person name="LaButti K."/>
            <person name="Viragh M."/>
            <person name="Koriabine M."/>
            <person name="Yan M."/>
            <person name="Riley R."/>
            <person name="Champramary S."/>
            <person name="Plett K.L."/>
            <person name="Tsai I.J."/>
            <person name="Slot J."/>
            <person name="Sipos G."/>
            <person name="Plett J."/>
            <person name="Nagy L.G."/>
            <person name="Grigoriev I.V."/>
        </authorList>
    </citation>
    <scope>NUCLEOTIDE SEQUENCE</scope>
    <source>
        <strain evidence="1">FPL87.14</strain>
    </source>
</reference>
<dbReference type="Proteomes" id="UP001175226">
    <property type="component" value="Unassembled WGS sequence"/>
</dbReference>
<comment type="caution">
    <text evidence="1">The sequence shown here is derived from an EMBL/GenBank/DDBJ whole genome shotgun (WGS) entry which is preliminary data.</text>
</comment>
<dbReference type="AlphaFoldDB" id="A0AA39J3L4"/>
<organism evidence="1 2">
    <name type="scientific">Armillaria borealis</name>
    <dbReference type="NCBI Taxonomy" id="47425"/>
    <lineage>
        <taxon>Eukaryota</taxon>
        <taxon>Fungi</taxon>
        <taxon>Dikarya</taxon>
        <taxon>Basidiomycota</taxon>
        <taxon>Agaricomycotina</taxon>
        <taxon>Agaricomycetes</taxon>
        <taxon>Agaricomycetidae</taxon>
        <taxon>Agaricales</taxon>
        <taxon>Marasmiineae</taxon>
        <taxon>Physalacriaceae</taxon>
        <taxon>Armillaria</taxon>
    </lineage>
</organism>
<accession>A0AA39J3L4</accession>
<gene>
    <name evidence="1" type="ORF">EV421DRAFT_1372561</name>
</gene>